<sequence length="283" mass="29387">MQTFHTPEPITAVIDVALGAVHLIASDRTDTVVTVNPSDRTREADVEAAEKTRIEHDSDGLAVRGHAPSGLGKLVGPSSRSGWVSVVIELPAGSDVEVDAQVGDVRADGRLGEVRVKTNGEIRCDDTGPARLETRAGAVTLGRAGGRVTVVAAGEVRITAVQGEAEVKNLNGRTWIGEVTGELRVRSSNSDITIGRTHGPIEARTANGAISVGEVTGGRINLATGSGQVDVGIHAGTAAWVDAHSRFGRITRDLDDAHGPGDDGATAEIRARTSFGDIAIHRA</sequence>
<dbReference type="RefSeq" id="WP_131153453.1">
    <property type="nucleotide sequence ID" value="NZ_CP036402.1"/>
</dbReference>
<keyword evidence="3" id="KW-1185">Reference proteome</keyword>
<reference evidence="2 3" key="1">
    <citation type="submission" date="2019-01" db="EMBL/GenBank/DDBJ databases">
        <title>Egibacter rhizosphaerae EGI 80759T.</title>
        <authorList>
            <person name="Chen D.-D."/>
            <person name="Tian Y."/>
            <person name="Jiao J.-Y."/>
            <person name="Zhang X.-T."/>
            <person name="Zhang Y.-G."/>
            <person name="Zhang Y."/>
            <person name="Xiao M."/>
            <person name="Shu W.-S."/>
            <person name="Li W.-J."/>
        </authorList>
    </citation>
    <scope>NUCLEOTIDE SEQUENCE [LARGE SCALE GENOMIC DNA]</scope>
    <source>
        <strain evidence="2 3">EGI 80759</strain>
    </source>
</reference>
<name>A0A411YB97_9ACTN</name>
<evidence type="ECO:0000313" key="3">
    <source>
        <dbReference type="Proteomes" id="UP000291469"/>
    </source>
</evidence>
<proteinExistence type="predicted"/>
<organism evidence="2 3">
    <name type="scientific">Egibacter rhizosphaerae</name>
    <dbReference type="NCBI Taxonomy" id="1670831"/>
    <lineage>
        <taxon>Bacteria</taxon>
        <taxon>Bacillati</taxon>
        <taxon>Actinomycetota</taxon>
        <taxon>Nitriliruptoria</taxon>
        <taxon>Egibacterales</taxon>
        <taxon>Egibacteraceae</taxon>
        <taxon>Egibacter</taxon>
    </lineage>
</organism>
<dbReference type="InterPro" id="IPR025164">
    <property type="entry name" value="Toastrack_DUF4097"/>
</dbReference>
<dbReference type="AlphaFoldDB" id="A0A411YB97"/>
<feature type="domain" description="DUF4097" evidence="1">
    <location>
        <begin position="20"/>
        <end position="280"/>
    </location>
</feature>
<dbReference type="Proteomes" id="UP000291469">
    <property type="component" value="Chromosome"/>
</dbReference>
<accession>A0A411YB97</accession>
<dbReference type="EMBL" id="CP036402">
    <property type="protein sequence ID" value="QBI18455.1"/>
    <property type="molecule type" value="Genomic_DNA"/>
</dbReference>
<dbReference type="KEGG" id="erz:ER308_01980"/>
<evidence type="ECO:0000313" key="2">
    <source>
        <dbReference type="EMBL" id="QBI18455.1"/>
    </source>
</evidence>
<dbReference type="Pfam" id="PF13349">
    <property type="entry name" value="DUF4097"/>
    <property type="match status" value="1"/>
</dbReference>
<dbReference type="OrthoDB" id="3252095at2"/>
<gene>
    <name evidence="2" type="ORF">ER308_01980</name>
</gene>
<protein>
    <recommendedName>
        <fullName evidence="1">DUF4097 domain-containing protein</fullName>
    </recommendedName>
</protein>
<evidence type="ECO:0000259" key="1">
    <source>
        <dbReference type="Pfam" id="PF13349"/>
    </source>
</evidence>